<keyword evidence="5" id="KW-1185">Reference proteome</keyword>
<dbReference type="SUPFAM" id="SSF51735">
    <property type="entry name" value="NAD(P)-binding Rossmann-fold domains"/>
    <property type="match status" value="1"/>
</dbReference>
<dbReference type="RefSeq" id="WP_133867453.1">
    <property type="nucleotide sequence ID" value="NZ_SOAU01000001.1"/>
</dbReference>
<evidence type="ECO:0000256" key="1">
    <source>
        <dbReference type="ARBA" id="ARBA00010928"/>
    </source>
</evidence>
<gene>
    <name evidence="4" type="ORF">BDK89_0512</name>
</gene>
<dbReference type="SUPFAM" id="SSF55347">
    <property type="entry name" value="Glyceraldehyde-3-phosphate dehydrogenase-like, C-terminal domain"/>
    <property type="match status" value="1"/>
</dbReference>
<dbReference type="InterPro" id="IPR036291">
    <property type="entry name" value="NAD(P)-bd_dom_sf"/>
</dbReference>
<dbReference type="InterPro" id="IPR004104">
    <property type="entry name" value="Gfo/Idh/MocA-like_OxRdtase_C"/>
</dbReference>
<sequence>MKRGEVIRYGVIGTGMMGVEHIENINALDEAVVTAVSDTNADSRARGVQAADGEVAAFEDHVDLLDSKLCDAVVIATPNFTHVDVLADVLQRPVHVLIEKPLCTTVEDCERILALAADRPDGVVTWMAMEYRYMPAVAALVEHVHDGAVGQPRMVAIREHRFPFLQKVGDWNRFSENTGGTLVEKTCHYFDLMNLVLRERPVRVMASGAQDVNHLDEEYDGRTPDILDNAFVIVDYPSGARALLDLCMFAEATDEQEEMSVVGARGKVEARMPSNTVHLGRRGEHFIGNVEKSTAGDDRITYQGLHHGSSLIEHVEFAEAIRTGGQPAVTLDDGYWAVAMGAAAHRSIDLGRPVELSEIMQRDDDREAVR</sequence>
<evidence type="ECO:0000313" key="5">
    <source>
        <dbReference type="Proteomes" id="UP000294558"/>
    </source>
</evidence>
<dbReference type="Gene3D" id="3.30.360.10">
    <property type="entry name" value="Dihydrodipicolinate Reductase, domain 2"/>
    <property type="match status" value="1"/>
</dbReference>
<organism evidence="4 5">
    <name type="scientific">Ilumatobacter fluminis</name>
    <dbReference type="NCBI Taxonomy" id="467091"/>
    <lineage>
        <taxon>Bacteria</taxon>
        <taxon>Bacillati</taxon>
        <taxon>Actinomycetota</taxon>
        <taxon>Acidimicrobiia</taxon>
        <taxon>Acidimicrobiales</taxon>
        <taxon>Ilumatobacteraceae</taxon>
        <taxon>Ilumatobacter</taxon>
    </lineage>
</organism>
<proteinExistence type="inferred from homology"/>
<dbReference type="Pfam" id="PF01408">
    <property type="entry name" value="GFO_IDH_MocA"/>
    <property type="match status" value="1"/>
</dbReference>
<dbReference type="GO" id="GO:0000166">
    <property type="term" value="F:nucleotide binding"/>
    <property type="evidence" value="ECO:0007669"/>
    <property type="project" value="InterPro"/>
</dbReference>
<dbReference type="PANTHER" id="PTHR43593">
    <property type="match status" value="1"/>
</dbReference>
<accession>A0A4R7HXU9</accession>
<dbReference type="Proteomes" id="UP000294558">
    <property type="component" value="Unassembled WGS sequence"/>
</dbReference>
<dbReference type="Pfam" id="PF02894">
    <property type="entry name" value="GFO_IDH_MocA_C"/>
    <property type="match status" value="1"/>
</dbReference>
<protein>
    <submittedName>
        <fullName evidence="4">Putative dehydrogenase</fullName>
    </submittedName>
</protein>
<evidence type="ECO:0000259" key="3">
    <source>
        <dbReference type="Pfam" id="PF02894"/>
    </source>
</evidence>
<feature type="domain" description="Gfo/Idh/MocA-like oxidoreductase C-terminal" evidence="3">
    <location>
        <begin position="142"/>
        <end position="356"/>
    </location>
</feature>
<comment type="similarity">
    <text evidence="1">Belongs to the Gfo/Idh/MocA family.</text>
</comment>
<dbReference type="InterPro" id="IPR050424">
    <property type="entry name" value="Gfo-Idh-MocA_inositol_DH"/>
</dbReference>
<comment type="caution">
    <text evidence="4">The sequence shown here is derived from an EMBL/GenBank/DDBJ whole genome shotgun (WGS) entry which is preliminary data.</text>
</comment>
<feature type="domain" description="Gfo/Idh/MocA-like oxidoreductase N-terminal" evidence="2">
    <location>
        <begin position="7"/>
        <end position="119"/>
    </location>
</feature>
<name>A0A4R7HXU9_9ACTN</name>
<reference evidence="4 5" key="1">
    <citation type="submission" date="2019-03" db="EMBL/GenBank/DDBJ databases">
        <title>Sequencing the genomes of 1000 actinobacteria strains.</title>
        <authorList>
            <person name="Klenk H.-P."/>
        </authorList>
    </citation>
    <scope>NUCLEOTIDE SEQUENCE [LARGE SCALE GENOMIC DNA]</scope>
    <source>
        <strain evidence="4 5">DSM 18936</strain>
    </source>
</reference>
<dbReference type="AlphaFoldDB" id="A0A4R7HXU9"/>
<evidence type="ECO:0000259" key="2">
    <source>
        <dbReference type="Pfam" id="PF01408"/>
    </source>
</evidence>
<dbReference type="PANTHER" id="PTHR43593:SF1">
    <property type="entry name" value="INOSITOL 2-DEHYDROGENASE"/>
    <property type="match status" value="1"/>
</dbReference>
<evidence type="ECO:0000313" key="4">
    <source>
        <dbReference type="EMBL" id="TDT14953.1"/>
    </source>
</evidence>
<dbReference type="EMBL" id="SOAU01000001">
    <property type="protein sequence ID" value="TDT14953.1"/>
    <property type="molecule type" value="Genomic_DNA"/>
</dbReference>
<dbReference type="InterPro" id="IPR000683">
    <property type="entry name" value="Gfo/Idh/MocA-like_OxRdtase_N"/>
</dbReference>
<dbReference type="OrthoDB" id="9815825at2"/>
<dbReference type="Gene3D" id="3.40.50.720">
    <property type="entry name" value="NAD(P)-binding Rossmann-like Domain"/>
    <property type="match status" value="1"/>
</dbReference>